<keyword evidence="4" id="KW-1185">Reference proteome</keyword>
<evidence type="ECO:0000256" key="1">
    <source>
        <dbReference type="ARBA" id="ARBA00022729"/>
    </source>
</evidence>
<evidence type="ECO:0000256" key="2">
    <source>
        <dbReference type="SAM" id="SignalP"/>
    </source>
</evidence>
<organism evidence="3 4">
    <name type="scientific">Roseimaritima ulvae</name>
    <dbReference type="NCBI Taxonomy" id="980254"/>
    <lineage>
        <taxon>Bacteria</taxon>
        <taxon>Pseudomonadati</taxon>
        <taxon>Planctomycetota</taxon>
        <taxon>Planctomycetia</taxon>
        <taxon>Pirellulales</taxon>
        <taxon>Pirellulaceae</taxon>
        <taxon>Roseimaritima</taxon>
    </lineage>
</organism>
<dbReference type="RefSeq" id="WP_084425876.1">
    <property type="nucleotide sequence ID" value="NZ_CP042914.1"/>
</dbReference>
<name>A0A5B9R9D1_9BACT</name>
<evidence type="ECO:0000313" key="4">
    <source>
        <dbReference type="Proteomes" id="UP000325286"/>
    </source>
</evidence>
<dbReference type="Pfam" id="PF13517">
    <property type="entry name" value="FG-GAP_3"/>
    <property type="match status" value="2"/>
</dbReference>
<feature type="signal peptide" evidence="2">
    <location>
        <begin position="1"/>
        <end position="21"/>
    </location>
</feature>
<accession>A0A5B9R9D1</accession>
<reference evidence="3 4" key="1">
    <citation type="submission" date="2019-08" db="EMBL/GenBank/DDBJ databases">
        <title>Deep-cultivation of Planctomycetes and their phenomic and genomic characterization uncovers novel biology.</title>
        <authorList>
            <person name="Wiegand S."/>
            <person name="Jogler M."/>
            <person name="Boedeker C."/>
            <person name="Pinto D."/>
            <person name="Vollmers J."/>
            <person name="Rivas-Marin E."/>
            <person name="Kohn T."/>
            <person name="Peeters S.H."/>
            <person name="Heuer A."/>
            <person name="Rast P."/>
            <person name="Oberbeckmann S."/>
            <person name="Bunk B."/>
            <person name="Jeske O."/>
            <person name="Meyerdierks A."/>
            <person name="Storesund J.E."/>
            <person name="Kallscheuer N."/>
            <person name="Luecker S."/>
            <person name="Lage O.M."/>
            <person name="Pohl T."/>
            <person name="Merkel B.J."/>
            <person name="Hornburger P."/>
            <person name="Mueller R.-W."/>
            <person name="Bruemmer F."/>
            <person name="Labrenz M."/>
            <person name="Spormann A.M."/>
            <person name="Op den Camp H."/>
            <person name="Overmann J."/>
            <person name="Amann R."/>
            <person name="Jetten M.S.M."/>
            <person name="Mascher T."/>
            <person name="Medema M.H."/>
            <person name="Devos D.P."/>
            <person name="Kaster A.-K."/>
            <person name="Ovreas L."/>
            <person name="Rohde M."/>
            <person name="Galperin M.Y."/>
            <person name="Jogler C."/>
        </authorList>
    </citation>
    <scope>NUCLEOTIDE SEQUENCE [LARGE SCALE GENOMIC DNA]</scope>
    <source>
        <strain evidence="3 4">UC8</strain>
    </source>
</reference>
<dbReference type="InterPro" id="IPR013517">
    <property type="entry name" value="FG-GAP"/>
</dbReference>
<dbReference type="PANTHER" id="PTHR46580:SF4">
    <property type="entry name" value="ATP_GTP-BINDING PROTEIN"/>
    <property type="match status" value="1"/>
</dbReference>
<dbReference type="Proteomes" id="UP000325286">
    <property type="component" value="Chromosome"/>
</dbReference>
<sequence precursor="true">MTKTAILLVIGNLFCIGTVLAQRKQPVDMNAWKQHVGTPGPSGWRVNVIQPDPNNHGPDGFNYHDWDGDGDLDVYVNFEEGGYSRLYFNPGNQKIRELWTDYIELKRHGKCEDSGIGDLDNDGDIDYVANGGYVYFNPGKNNVRDAEKWVKMTLFKHEARVPVVSDIDGDGLNDLIVGATAWYKQPADNKHDPAHWVRYEIGEAKWPMSCILNDIDGDGDRDIVVQERKRQGTFYFENPGVDEVTKPWPVHTIDGERGGMFMALGDVNGDGRPDLVKASERGVVHVYLRTNNQGAPRYQRVEVAAPSQPERVTVKMVKPKGVALLEMNGDPKRPEIVIIPEYEAQLWYLVSSGDGLSRQDWSSTLMDMPSPESRKKMDNAFLVDLDGDGDQDIATTEENGGWGVIWFENPATP</sequence>
<dbReference type="OrthoDB" id="243895at2"/>
<dbReference type="KEGG" id="rul:UC8_54620"/>
<proteinExistence type="predicted"/>
<dbReference type="SUPFAM" id="SSF69318">
    <property type="entry name" value="Integrin alpha N-terminal domain"/>
    <property type="match status" value="1"/>
</dbReference>
<evidence type="ECO:0000313" key="3">
    <source>
        <dbReference type="EMBL" id="QEG43413.1"/>
    </source>
</evidence>
<dbReference type="InterPro" id="IPR028994">
    <property type="entry name" value="Integrin_alpha_N"/>
</dbReference>
<dbReference type="Pfam" id="PF01839">
    <property type="entry name" value="FG-GAP"/>
    <property type="match status" value="1"/>
</dbReference>
<keyword evidence="1 2" id="KW-0732">Signal</keyword>
<dbReference type="Gene3D" id="2.130.10.130">
    <property type="entry name" value="Integrin alpha, N-terminal"/>
    <property type="match status" value="1"/>
</dbReference>
<dbReference type="EMBL" id="CP042914">
    <property type="protein sequence ID" value="QEG43413.1"/>
    <property type="molecule type" value="Genomic_DNA"/>
</dbReference>
<feature type="chain" id="PRO_5023131619" evidence="2">
    <location>
        <begin position="22"/>
        <end position="413"/>
    </location>
</feature>
<gene>
    <name evidence="3" type="ORF">UC8_54620</name>
</gene>
<dbReference type="PANTHER" id="PTHR46580">
    <property type="entry name" value="SENSOR KINASE-RELATED"/>
    <property type="match status" value="1"/>
</dbReference>
<dbReference type="AlphaFoldDB" id="A0A5B9R9D1"/>
<protein>
    <submittedName>
        <fullName evidence="3">FG-GAP repeat protein</fullName>
    </submittedName>
</protein>